<evidence type="ECO:0000256" key="1">
    <source>
        <dbReference type="ARBA" id="ARBA00001937"/>
    </source>
</evidence>
<name>A0ABW1SF68_9PROT</name>
<protein>
    <recommendedName>
        <fullName evidence="3">GDP-mannose 4,6-dehydratase</fullName>
        <ecNumber evidence="3">4.2.1.47</ecNumber>
    </recommendedName>
</protein>
<dbReference type="GO" id="GO:0008446">
    <property type="term" value="F:GDP-mannose 4,6-dehydratase activity"/>
    <property type="evidence" value="ECO:0007669"/>
    <property type="project" value="UniProtKB-EC"/>
</dbReference>
<comment type="cofactor">
    <cofactor evidence="1">
        <name>NADP(+)</name>
        <dbReference type="ChEBI" id="CHEBI:58349"/>
    </cofactor>
</comment>
<dbReference type="Gene3D" id="3.90.25.10">
    <property type="entry name" value="UDP-galactose 4-epimerase, domain 1"/>
    <property type="match status" value="1"/>
</dbReference>
<dbReference type="EC" id="4.2.1.47" evidence="3"/>
<evidence type="ECO:0000256" key="3">
    <source>
        <dbReference type="ARBA" id="ARBA00011989"/>
    </source>
</evidence>
<dbReference type="Gene3D" id="3.40.50.720">
    <property type="entry name" value="NAD(P)-binding Rossmann-like Domain"/>
    <property type="match status" value="1"/>
</dbReference>
<dbReference type="SUPFAM" id="SSF51735">
    <property type="entry name" value="NAD(P)-binding Rossmann-fold domains"/>
    <property type="match status" value="1"/>
</dbReference>
<keyword evidence="4 6" id="KW-0456">Lyase</keyword>
<dbReference type="InterPro" id="IPR016040">
    <property type="entry name" value="NAD(P)-bd_dom"/>
</dbReference>
<comment type="caution">
    <text evidence="6">The sequence shown here is derived from an EMBL/GenBank/DDBJ whole genome shotgun (WGS) entry which is preliminary data.</text>
</comment>
<feature type="domain" description="NAD(P)-binding" evidence="5">
    <location>
        <begin position="7"/>
        <end position="328"/>
    </location>
</feature>
<dbReference type="Proteomes" id="UP001596303">
    <property type="component" value="Unassembled WGS sequence"/>
</dbReference>
<dbReference type="PANTHER" id="PTHR43715">
    <property type="entry name" value="GDP-MANNOSE 4,6-DEHYDRATASE"/>
    <property type="match status" value="1"/>
</dbReference>
<gene>
    <name evidence="6" type="ORF">ACFQDM_17760</name>
</gene>
<proteinExistence type="inferred from homology"/>
<reference evidence="7" key="1">
    <citation type="journal article" date="2019" name="Int. J. Syst. Evol. Microbiol.">
        <title>The Global Catalogue of Microorganisms (GCM) 10K type strain sequencing project: providing services to taxonomists for standard genome sequencing and annotation.</title>
        <authorList>
            <consortium name="The Broad Institute Genomics Platform"/>
            <consortium name="The Broad Institute Genome Sequencing Center for Infectious Disease"/>
            <person name="Wu L."/>
            <person name="Ma J."/>
        </authorList>
    </citation>
    <scope>NUCLEOTIDE SEQUENCE [LARGE SCALE GENOMIC DNA]</scope>
    <source>
        <strain evidence="7">CGMCC-1.15741</strain>
    </source>
</reference>
<keyword evidence="7" id="KW-1185">Reference proteome</keyword>
<evidence type="ECO:0000259" key="5">
    <source>
        <dbReference type="Pfam" id="PF16363"/>
    </source>
</evidence>
<dbReference type="InterPro" id="IPR006368">
    <property type="entry name" value="GDP_Man_deHydtase"/>
</dbReference>
<organism evidence="6 7">
    <name type="scientific">Ponticaulis profundi</name>
    <dbReference type="NCBI Taxonomy" id="2665222"/>
    <lineage>
        <taxon>Bacteria</taxon>
        <taxon>Pseudomonadati</taxon>
        <taxon>Pseudomonadota</taxon>
        <taxon>Alphaproteobacteria</taxon>
        <taxon>Hyphomonadales</taxon>
        <taxon>Hyphomonadaceae</taxon>
        <taxon>Ponticaulis</taxon>
    </lineage>
</organism>
<dbReference type="EMBL" id="JBHSSW010000066">
    <property type="protein sequence ID" value="MFC6199923.1"/>
    <property type="molecule type" value="Genomic_DNA"/>
</dbReference>
<evidence type="ECO:0000256" key="4">
    <source>
        <dbReference type="ARBA" id="ARBA00023239"/>
    </source>
</evidence>
<evidence type="ECO:0000313" key="7">
    <source>
        <dbReference type="Proteomes" id="UP001596303"/>
    </source>
</evidence>
<evidence type="ECO:0000313" key="6">
    <source>
        <dbReference type="EMBL" id="MFC6199923.1"/>
    </source>
</evidence>
<dbReference type="Pfam" id="PF16363">
    <property type="entry name" value="GDP_Man_Dehyd"/>
    <property type="match status" value="1"/>
</dbReference>
<comment type="similarity">
    <text evidence="2">Belongs to the NAD(P)-dependent epimerase/dehydratase family. GDP-mannose 4,6-dehydratase subfamily.</text>
</comment>
<dbReference type="InterPro" id="IPR036291">
    <property type="entry name" value="NAD(P)-bd_dom_sf"/>
</dbReference>
<sequence>MPRPTALITGIAGQDGAYLAKKLLDSGYDVCGGISRPQQDLWRLKRLGIDKQVLLFPLDLTNHPQIDMAIAEIRPDEIYNFGALSSLGKTETDKILTRAVNYEGPLHLFRRALDFHPDVRIFQASSAFVFGEPSTAPQNENTSRAPVSNYGKAKHALDLELKTLRQQGAFAVSGILYNHESPLRGDEFVSQKIVQTLTRIKQGSGELLQLGALDDRRDWSYAGDFVDAIILAMQSEKPTDYLLSSGEVNNVRGWVNYSAKTLDLKIVFEGQGAEECVFDAGTGRKIAEVNPAFIRDENGRPLVGDSTKAKAELGWHAQMTFPDLVRRMTVAALSRQGV</sequence>
<accession>A0ABW1SF68</accession>
<dbReference type="PANTHER" id="PTHR43715:SF1">
    <property type="entry name" value="GDP-MANNOSE 4,6 DEHYDRATASE"/>
    <property type="match status" value="1"/>
</dbReference>
<evidence type="ECO:0000256" key="2">
    <source>
        <dbReference type="ARBA" id="ARBA00009263"/>
    </source>
</evidence>